<dbReference type="Proteomes" id="UP000267251">
    <property type="component" value="Unassembled WGS sequence"/>
</dbReference>
<gene>
    <name evidence="2" type="ORF">BJ684DRAFT_21597</name>
</gene>
<proteinExistence type="predicted"/>
<accession>A0A4P9XZB9</accession>
<evidence type="ECO:0000313" key="3">
    <source>
        <dbReference type="Proteomes" id="UP000267251"/>
    </source>
</evidence>
<feature type="compositionally biased region" description="Low complexity" evidence="1">
    <location>
        <begin position="285"/>
        <end position="297"/>
    </location>
</feature>
<sequence length="297" mass="32653">MALPSTHLKSLTRRRPLPPQLTLTRATMADLDDCFYVVHSAQGYADDVRDLRRLLTLFLSHPSSHLLVLGRVEDTPVSLVVLYSPRPSRKALASPSSLLTKPKDILLKHIWTHGAWQRRGYAPASLLHAFSLIPTFLEDQMQPETHVSIEQRSKESQASKRHSYPFAATVRRPGSDRAPGLTRGSSRPWVVWAEVWQSHVASLCLELGFLHFGERTVWRCWKSSEPRIAEAGTMPISNSTSTSTSPPPSSPTAVSIERHKRGASHSSIQGPVVSTGNDTTVPAGATFPSPTASPFSS</sequence>
<dbReference type="OrthoDB" id="10484782at2759"/>
<dbReference type="EMBL" id="KZ988630">
    <property type="protein sequence ID" value="RKP11828.1"/>
    <property type="molecule type" value="Genomic_DNA"/>
</dbReference>
<organism evidence="2 3">
    <name type="scientific">Piptocephalis cylindrospora</name>
    <dbReference type="NCBI Taxonomy" id="1907219"/>
    <lineage>
        <taxon>Eukaryota</taxon>
        <taxon>Fungi</taxon>
        <taxon>Fungi incertae sedis</taxon>
        <taxon>Zoopagomycota</taxon>
        <taxon>Zoopagomycotina</taxon>
        <taxon>Zoopagomycetes</taxon>
        <taxon>Zoopagales</taxon>
        <taxon>Piptocephalidaceae</taxon>
        <taxon>Piptocephalis</taxon>
    </lineage>
</organism>
<dbReference type="SUPFAM" id="SSF55729">
    <property type="entry name" value="Acyl-CoA N-acyltransferases (Nat)"/>
    <property type="match status" value="1"/>
</dbReference>
<name>A0A4P9XZB9_9FUNG</name>
<feature type="compositionally biased region" description="Polar residues" evidence="1">
    <location>
        <begin position="264"/>
        <end position="280"/>
    </location>
</feature>
<evidence type="ECO:0000256" key="1">
    <source>
        <dbReference type="SAM" id="MobiDB-lite"/>
    </source>
</evidence>
<reference evidence="3" key="1">
    <citation type="journal article" date="2018" name="Nat. Microbiol.">
        <title>Leveraging single-cell genomics to expand the fungal tree of life.</title>
        <authorList>
            <person name="Ahrendt S.R."/>
            <person name="Quandt C.A."/>
            <person name="Ciobanu D."/>
            <person name="Clum A."/>
            <person name="Salamov A."/>
            <person name="Andreopoulos B."/>
            <person name="Cheng J.F."/>
            <person name="Woyke T."/>
            <person name="Pelin A."/>
            <person name="Henrissat B."/>
            <person name="Reynolds N.K."/>
            <person name="Benny G.L."/>
            <person name="Smith M.E."/>
            <person name="James T.Y."/>
            <person name="Grigoriev I.V."/>
        </authorList>
    </citation>
    <scope>NUCLEOTIDE SEQUENCE [LARGE SCALE GENOMIC DNA]</scope>
</reference>
<evidence type="ECO:0000313" key="2">
    <source>
        <dbReference type="EMBL" id="RKP11828.1"/>
    </source>
</evidence>
<dbReference type="AlphaFoldDB" id="A0A4P9XZB9"/>
<dbReference type="InterPro" id="IPR016181">
    <property type="entry name" value="Acyl_CoA_acyltransferase"/>
</dbReference>
<feature type="region of interest" description="Disordered" evidence="1">
    <location>
        <begin position="231"/>
        <end position="297"/>
    </location>
</feature>
<protein>
    <submittedName>
        <fullName evidence="2">Uncharacterized protein</fullName>
    </submittedName>
</protein>
<keyword evidence="3" id="KW-1185">Reference proteome</keyword>
<dbReference type="Gene3D" id="3.40.630.30">
    <property type="match status" value="1"/>
</dbReference>